<proteinExistence type="predicted"/>
<feature type="compositionally biased region" description="Polar residues" evidence="1">
    <location>
        <begin position="183"/>
        <end position="212"/>
    </location>
</feature>
<dbReference type="Proteomes" id="UP000224567">
    <property type="component" value="Unassembled WGS sequence"/>
</dbReference>
<dbReference type="InterPro" id="IPR034751">
    <property type="entry name" value="Yippee"/>
</dbReference>
<feature type="compositionally biased region" description="Basic and acidic residues" evidence="1">
    <location>
        <begin position="146"/>
        <end position="161"/>
    </location>
</feature>
<protein>
    <recommendedName>
        <fullName evidence="2">Yippee domain-containing protein</fullName>
    </recommendedName>
</protein>
<evidence type="ECO:0000256" key="1">
    <source>
        <dbReference type="SAM" id="MobiDB-lite"/>
    </source>
</evidence>
<dbReference type="PROSITE" id="PS51792">
    <property type="entry name" value="YIPPEE"/>
    <property type="match status" value="1"/>
</dbReference>
<evidence type="ECO:0000259" key="2">
    <source>
        <dbReference type="PROSITE" id="PS51792"/>
    </source>
</evidence>
<evidence type="ECO:0000313" key="3">
    <source>
        <dbReference type="EMBL" id="PHT46784.1"/>
    </source>
</evidence>
<reference evidence="4" key="2">
    <citation type="journal article" date="2017" name="J. Anim. Genet.">
        <title>Multiple reference genome sequences of hot pepper reveal the massive evolution of plant disease resistance genes by retroduplication.</title>
        <authorList>
            <person name="Kim S."/>
            <person name="Park J."/>
            <person name="Yeom S.-I."/>
            <person name="Kim Y.-M."/>
            <person name="Seo E."/>
            <person name="Kim K.-T."/>
            <person name="Kim M.-S."/>
            <person name="Lee J.M."/>
            <person name="Cheong K."/>
            <person name="Shin H.-S."/>
            <person name="Kim S.-B."/>
            <person name="Han K."/>
            <person name="Lee J."/>
            <person name="Park M."/>
            <person name="Lee H.-A."/>
            <person name="Lee H.-Y."/>
            <person name="Lee Y."/>
            <person name="Oh S."/>
            <person name="Lee J.H."/>
            <person name="Choi E."/>
            <person name="Choi E."/>
            <person name="Lee S.E."/>
            <person name="Jeon J."/>
            <person name="Kim H."/>
            <person name="Choi G."/>
            <person name="Song H."/>
            <person name="Lee J."/>
            <person name="Lee S.-C."/>
            <person name="Kwon J.-K."/>
            <person name="Lee H.-Y."/>
            <person name="Koo N."/>
            <person name="Hong Y."/>
            <person name="Kim R.W."/>
            <person name="Kang W.-H."/>
            <person name="Huh J.H."/>
            <person name="Kang B.-C."/>
            <person name="Yang T.-J."/>
            <person name="Lee Y.-H."/>
            <person name="Bennetzen J.L."/>
            <person name="Choi D."/>
        </authorList>
    </citation>
    <scope>NUCLEOTIDE SEQUENCE [LARGE SCALE GENOMIC DNA]</scope>
    <source>
        <strain evidence="4">cv. PBC81</strain>
    </source>
</reference>
<dbReference type="OrthoDB" id="1305757at2759"/>
<reference evidence="3 4" key="1">
    <citation type="journal article" date="2017" name="Genome Biol.">
        <title>New reference genome sequences of hot pepper reveal the massive evolution of plant disease-resistance genes by retroduplication.</title>
        <authorList>
            <person name="Kim S."/>
            <person name="Park J."/>
            <person name="Yeom S.I."/>
            <person name="Kim Y.M."/>
            <person name="Seo E."/>
            <person name="Kim K.T."/>
            <person name="Kim M.S."/>
            <person name="Lee J.M."/>
            <person name="Cheong K."/>
            <person name="Shin H.S."/>
            <person name="Kim S.B."/>
            <person name="Han K."/>
            <person name="Lee J."/>
            <person name="Park M."/>
            <person name="Lee H.A."/>
            <person name="Lee H.Y."/>
            <person name="Lee Y."/>
            <person name="Oh S."/>
            <person name="Lee J.H."/>
            <person name="Choi E."/>
            <person name="Choi E."/>
            <person name="Lee S.E."/>
            <person name="Jeon J."/>
            <person name="Kim H."/>
            <person name="Choi G."/>
            <person name="Song H."/>
            <person name="Lee J."/>
            <person name="Lee S.C."/>
            <person name="Kwon J.K."/>
            <person name="Lee H.Y."/>
            <person name="Koo N."/>
            <person name="Hong Y."/>
            <person name="Kim R.W."/>
            <person name="Kang W.H."/>
            <person name="Huh J.H."/>
            <person name="Kang B.C."/>
            <person name="Yang T.J."/>
            <person name="Lee Y.H."/>
            <person name="Bennetzen J.L."/>
            <person name="Choi D."/>
        </authorList>
    </citation>
    <scope>NUCLEOTIDE SEQUENCE [LARGE SCALE GENOMIC DNA]</scope>
    <source>
        <strain evidence="4">cv. PBC81</strain>
    </source>
</reference>
<feature type="compositionally biased region" description="Acidic residues" evidence="1">
    <location>
        <begin position="111"/>
        <end position="145"/>
    </location>
</feature>
<keyword evidence="4" id="KW-1185">Reference proteome</keyword>
<comment type="caution">
    <text evidence="3">The sequence shown here is derived from an EMBL/GenBank/DDBJ whole genome shotgun (WGS) entry which is preliminary data.</text>
</comment>
<evidence type="ECO:0000313" key="4">
    <source>
        <dbReference type="Proteomes" id="UP000224567"/>
    </source>
</evidence>
<feature type="domain" description="Yippee" evidence="2">
    <location>
        <begin position="1"/>
        <end position="93"/>
    </location>
</feature>
<organism evidence="3 4">
    <name type="scientific">Capsicum baccatum</name>
    <name type="common">Peruvian pepper</name>
    <dbReference type="NCBI Taxonomy" id="33114"/>
    <lineage>
        <taxon>Eukaryota</taxon>
        <taxon>Viridiplantae</taxon>
        <taxon>Streptophyta</taxon>
        <taxon>Embryophyta</taxon>
        <taxon>Tracheophyta</taxon>
        <taxon>Spermatophyta</taxon>
        <taxon>Magnoliopsida</taxon>
        <taxon>eudicotyledons</taxon>
        <taxon>Gunneridae</taxon>
        <taxon>Pentapetalae</taxon>
        <taxon>asterids</taxon>
        <taxon>lamiids</taxon>
        <taxon>Solanales</taxon>
        <taxon>Solanaceae</taxon>
        <taxon>Solanoideae</taxon>
        <taxon>Capsiceae</taxon>
        <taxon>Capsicum</taxon>
    </lineage>
</organism>
<dbReference type="EMBL" id="MLFT02000006">
    <property type="protein sequence ID" value="PHT46784.1"/>
    <property type="molecule type" value="Genomic_DNA"/>
</dbReference>
<dbReference type="AlphaFoldDB" id="A0A2G2WNG5"/>
<sequence length="234" mass="25017">MGDHSGPDLRALTPALLEGRFEPPTLEHHGKFNVEVLQDANALHVVGGNTLADALCVQCGLLLGWRYIAVPQPSMSIRQGRFLMILHRLTYWNNDPLFPLHDVELEVVEENADQDGGADEQNADQDGGADEQNDDPDGGADEQNDDHDGGANEQNDDHDGGANENNDDQDGGANEHNADQDGGANSDQNADQDGGANNEQNADQDVGTNNEQNADHYGGANEQNADHDGGAPMH</sequence>
<feature type="region of interest" description="Disordered" evidence="1">
    <location>
        <begin position="111"/>
        <end position="234"/>
    </location>
</feature>
<name>A0A2G2WNG5_CAPBA</name>
<accession>A0A2G2WNG5</accession>
<gene>
    <name evidence="3" type="ORF">CQW23_15942</name>
</gene>
<feature type="compositionally biased region" description="Basic and acidic residues" evidence="1">
    <location>
        <begin position="224"/>
        <end position="234"/>
    </location>
</feature>